<gene>
    <name evidence="3" type="ORF">SKAU_G00268700</name>
</gene>
<dbReference type="AlphaFoldDB" id="A0A9Q1F052"/>
<dbReference type="EMBL" id="JAINUF010000010">
    <property type="protein sequence ID" value="KAJ8348281.1"/>
    <property type="molecule type" value="Genomic_DNA"/>
</dbReference>
<dbReference type="PROSITE" id="PS51840">
    <property type="entry name" value="C2_NT"/>
    <property type="match status" value="1"/>
</dbReference>
<reference evidence="3" key="1">
    <citation type="journal article" date="2023" name="Science">
        <title>Genome structures resolve the early diversification of teleost fishes.</title>
        <authorList>
            <person name="Parey E."/>
            <person name="Louis A."/>
            <person name="Montfort J."/>
            <person name="Bouchez O."/>
            <person name="Roques C."/>
            <person name="Iampietro C."/>
            <person name="Lluch J."/>
            <person name="Castinel A."/>
            <person name="Donnadieu C."/>
            <person name="Desvignes T."/>
            <person name="Floi Bucao C."/>
            <person name="Jouanno E."/>
            <person name="Wen M."/>
            <person name="Mejri S."/>
            <person name="Dirks R."/>
            <person name="Jansen H."/>
            <person name="Henkel C."/>
            <person name="Chen W.J."/>
            <person name="Zahm M."/>
            <person name="Cabau C."/>
            <person name="Klopp C."/>
            <person name="Thompson A.W."/>
            <person name="Robinson-Rechavi M."/>
            <person name="Braasch I."/>
            <person name="Lecointre G."/>
            <person name="Bobe J."/>
            <person name="Postlethwait J.H."/>
            <person name="Berthelot C."/>
            <person name="Roest Crollius H."/>
            <person name="Guiguen Y."/>
        </authorList>
    </citation>
    <scope>NUCLEOTIDE SEQUENCE</scope>
    <source>
        <strain evidence="3">WJC10195</strain>
    </source>
</reference>
<dbReference type="Proteomes" id="UP001152622">
    <property type="component" value="Chromosome 10"/>
</dbReference>
<comment type="caution">
    <text evidence="3">The sequence shown here is derived from an EMBL/GenBank/DDBJ whole genome shotgun (WGS) entry which is preliminary data.</text>
</comment>
<organism evidence="3 4">
    <name type="scientific">Synaphobranchus kaupii</name>
    <name type="common">Kaup's arrowtooth eel</name>
    <dbReference type="NCBI Taxonomy" id="118154"/>
    <lineage>
        <taxon>Eukaryota</taxon>
        <taxon>Metazoa</taxon>
        <taxon>Chordata</taxon>
        <taxon>Craniata</taxon>
        <taxon>Vertebrata</taxon>
        <taxon>Euteleostomi</taxon>
        <taxon>Actinopterygii</taxon>
        <taxon>Neopterygii</taxon>
        <taxon>Teleostei</taxon>
        <taxon>Anguilliformes</taxon>
        <taxon>Synaphobranchidae</taxon>
        <taxon>Synaphobranchus</taxon>
    </lineage>
</organism>
<feature type="region of interest" description="Disordered" evidence="1">
    <location>
        <begin position="678"/>
        <end position="727"/>
    </location>
</feature>
<sequence length="893" mass="97710">MTSVWKRLQRVGKKATKFQFVASYQELIVECTKKWQPDKLRVVWTRRNRRICSKLHGWQPGIKNPYRGMVVWPVPENVDITVTLFKDPHADMFEDKDWTFVIENETKGHRKVLASVDVNMKKFASATPTQTDLTLKLKPLSVKVVEATLKLSLSCVFLREGKATDEDMQSLASLMSVKPTDIGNLDDFNESDDEEDKRACAGAKLVAAAPLAPLRRVRDEECKPAVVPPPPKESSLLHYQCEREVWLCCPALHITHPQNTCTGPSAQQQVRPPPYAPTVPTLTRAHPPALPKIFQSTAGSVPLSLGRRFSGEQSGPWPDSDPPAGSVAPAFPQPRADASALPRTVTASAFLPAPPPSPQTGAFRLPRPSPLHPPLTQGCPSRPKTAPATLPKSSFAPTLPAGPYSAPQTGVKSAEAWAPPPVHSTATPRTLTFGQLDEAQRSHRSAGGISIANQLPPPTTERPPLVKPIPTFTPGTNQRTAGPGTGRGLEPLKSAIGLESTAALPSFPRATSVLVSPPREPAESEEIEVEEKLMEAVPPPWPFSSPELPEAMRTLTQEPPVRINQPFVAEKLPPAEADHDLEEAATSSHAKQKIAPAPELHLPPPPPYETPFAAAPLAEPEPDFDEMINENVSKKAKENVQETVNKNIQESANENVPETEVPASATLGYWDECPCRSSPEPRLVVAGDRADSVGVPQRPPSPQLCPSEPRVPPRPDRESPTFPEWPTLYITDIAEEDEEEWEAREAQLQKEALAQAANPLCERQEAAPVESWEKPAERGSDRGPCRSSPEPRLVVAGDRADSVGVPQQPPSPQLCPSEPRVPPRPDRESPTFPEWPTLYITDIAEEDEEEWEAREAQLQKEALAQAANPLCERQEAAPVESWEKPAERGSDRG</sequence>
<feature type="compositionally biased region" description="Pro residues" evidence="1">
    <location>
        <begin position="455"/>
        <end position="467"/>
    </location>
</feature>
<feature type="region of interest" description="Disordered" evidence="1">
    <location>
        <begin position="304"/>
        <end position="334"/>
    </location>
</feature>
<keyword evidence="4" id="KW-1185">Reference proteome</keyword>
<proteinExistence type="predicted"/>
<dbReference type="Pfam" id="PF10358">
    <property type="entry name" value="NT-C2"/>
    <property type="match status" value="1"/>
</dbReference>
<dbReference type="PANTHER" id="PTHR23167:SF42">
    <property type="entry name" value="EH DOMAIN-BINDING PROTEIN 1-LIKE PROTEIN 1"/>
    <property type="match status" value="1"/>
</dbReference>
<evidence type="ECO:0000259" key="2">
    <source>
        <dbReference type="PROSITE" id="PS51840"/>
    </source>
</evidence>
<feature type="compositionally biased region" description="Polar residues" evidence="1">
    <location>
        <begin position="424"/>
        <end position="433"/>
    </location>
</feature>
<dbReference type="PANTHER" id="PTHR23167">
    <property type="entry name" value="CALPONIN HOMOLOGY DOMAIN-CONTAINING PROTEIN DDB_G0272472-RELATED"/>
    <property type="match status" value="1"/>
</dbReference>
<feature type="compositionally biased region" description="Basic and acidic residues" evidence="1">
    <location>
        <begin position="771"/>
        <end position="784"/>
    </location>
</feature>
<feature type="region of interest" description="Disordered" evidence="1">
    <location>
        <begin position="869"/>
        <end position="893"/>
    </location>
</feature>
<feature type="compositionally biased region" description="Basic and acidic residues" evidence="1">
    <location>
        <begin position="881"/>
        <end position="893"/>
    </location>
</feature>
<feature type="region of interest" description="Disordered" evidence="1">
    <location>
        <begin position="513"/>
        <end position="548"/>
    </location>
</feature>
<evidence type="ECO:0000256" key="1">
    <source>
        <dbReference type="SAM" id="MobiDB-lite"/>
    </source>
</evidence>
<feature type="region of interest" description="Disordered" evidence="1">
    <location>
        <begin position="573"/>
        <end position="615"/>
    </location>
</feature>
<evidence type="ECO:0000313" key="4">
    <source>
        <dbReference type="Proteomes" id="UP001152622"/>
    </source>
</evidence>
<feature type="region of interest" description="Disordered" evidence="1">
    <location>
        <begin position="759"/>
        <end position="837"/>
    </location>
</feature>
<name>A0A9Q1F052_SYNKA</name>
<accession>A0A9Q1F052</accession>
<protein>
    <recommendedName>
        <fullName evidence="2">C2 NT-type domain-containing protein</fullName>
    </recommendedName>
</protein>
<evidence type="ECO:0000313" key="3">
    <source>
        <dbReference type="EMBL" id="KAJ8348281.1"/>
    </source>
</evidence>
<feature type="region of interest" description="Disordered" evidence="1">
    <location>
        <begin position="348"/>
        <end position="488"/>
    </location>
</feature>
<dbReference type="InterPro" id="IPR019448">
    <property type="entry name" value="NT-C2"/>
</dbReference>
<dbReference type="OrthoDB" id="5972258at2759"/>
<dbReference type="InterPro" id="IPR050540">
    <property type="entry name" value="F-actin_Monoox_Mical"/>
</dbReference>
<feature type="domain" description="C2 NT-type" evidence="2">
    <location>
        <begin position="8"/>
        <end position="157"/>
    </location>
</feature>